<dbReference type="Proteomes" id="UP000001601">
    <property type="component" value="Unassembled WGS sequence"/>
</dbReference>
<evidence type="ECO:0000313" key="2">
    <source>
        <dbReference type="Proteomes" id="UP000001601"/>
    </source>
</evidence>
<sequence length="32" mass="3850">MHLTPKTGRTGRYYEGTYRVNTYSVDYYESKI</sequence>
<organism evidence="1 2">
    <name type="scientific">Leeuwenhoekiella blandensis (strain CECT 7118 / CCUG 51940 / KCTC 22103 / MED217)</name>
    <name type="common">Flavobacterium sp. (strain MED217)</name>
    <dbReference type="NCBI Taxonomy" id="398720"/>
    <lineage>
        <taxon>Bacteria</taxon>
        <taxon>Pseudomonadati</taxon>
        <taxon>Bacteroidota</taxon>
        <taxon>Flavobacteriia</taxon>
        <taxon>Flavobacteriales</taxon>
        <taxon>Flavobacteriaceae</taxon>
        <taxon>Leeuwenhoekiella</taxon>
    </lineage>
</organism>
<evidence type="ECO:0000313" key="1">
    <source>
        <dbReference type="EMBL" id="EAQ51305.1"/>
    </source>
</evidence>
<reference evidence="1 2" key="1">
    <citation type="journal article" date="2007" name="Nature">
        <title>Light stimulates growth of proteorhodopsin-containing marine Flavobacteria.</title>
        <authorList>
            <person name="Gomez-Consarnau L."/>
            <person name="Gonzalez J.M."/>
            <person name="Coll-Llado M."/>
            <person name="Gourdon P."/>
            <person name="Pascher T."/>
            <person name="Neutze R."/>
            <person name="Pedros-Alio C."/>
            <person name="Pinhassi J."/>
        </authorList>
    </citation>
    <scope>NUCLEOTIDE SEQUENCE [LARGE SCALE GENOMIC DNA]</scope>
    <source>
        <strain evidence="1 2">MED217</strain>
    </source>
</reference>
<dbReference type="AlphaFoldDB" id="A3XHD9"/>
<dbReference type="STRING" id="398720.MED217_17220"/>
<accession>A3XHD9</accession>
<comment type="caution">
    <text evidence="1">The sequence shown here is derived from an EMBL/GenBank/DDBJ whole genome shotgun (WGS) entry which is preliminary data.</text>
</comment>
<name>A3XHD9_LEEBM</name>
<protein>
    <submittedName>
        <fullName evidence="1">Uncharacterized protein</fullName>
    </submittedName>
</protein>
<gene>
    <name evidence="1" type="ORF">MED217_17220</name>
</gene>
<proteinExistence type="predicted"/>
<keyword evidence="2" id="KW-1185">Reference proteome</keyword>
<dbReference type="EMBL" id="AANC01000001">
    <property type="protein sequence ID" value="EAQ51305.1"/>
    <property type="molecule type" value="Genomic_DNA"/>
</dbReference>
<dbReference type="HOGENOM" id="CLU_3390069_0_0_10"/>